<dbReference type="Proteomes" id="UP000314294">
    <property type="component" value="Unassembled WGS sequence"/>
</dbReference>
<protein>
    <submittedName>
        <fullName evidence="2">Uncharacterized protein</fullName>
    </submittedName>
</protein>
<gene>
    <name evidence="2" type="ORF">EYF80_029055</name>
</gene>
<evidence type="ECO:0000313" key="3">
    <source>
        <dbReference type="Proteomes" id="UP000314294"/>
    </source>
</evidence>
<organism evidence="2 3">
    <name type="scientific">Liparis tanakae</name>
    <name type="common">Tanaka's snailfish</name>
    <dbReference type="NCBI Taxonomy" id="230148"/>
    <lineage>
        <taxon>Eukaryota</taxon>
        <taxon>Metazoa</taxon>
        <taxon>Chordata</taxon>
        <taxon>Craniata</taxon>
        <taxon>Vertebrata</taxon>
        <taxon>Euteleostomi</taxon>
        <taxon>Actinopterygii</taxon>
        <taxon>Neopterygii</taxon>
        <taxon>Teleostei</taxon>
        <taxon>Neoteleostei</taxon>
        <taxon>Acanthomorphata</taxon>
        <taxon>Eupercaria</taxon>
        <taxon>Perciformes</taxon>
        <taxon>Cottioidei</taxon>
        <taxon>Cottales</taxon>
        <taxon>Liparidae</taxon>
        <taxon>Liparis</taxon>
    </lineage>
</organism>
<evidence type="ECO:0000313" key="2">
    <source>
        <dbReference type="EMBL" id="TNN60711.1"/>
    </source>
</evidence>
<keyword evidence="3" id="KW-1185">Reference proteome</keyword>
<feature type="region of interest" description="Disordered" evidence="1">
    <location>
        <begin position="86"/>
        <end position="130"/>
    </location>
</feature>
<proteinExistence type="predicted"/>
<accession>A0A4Z2H508</accession>
<evidence type="ECO:0000256" key="1">
    <source>
        <dbReference type="SAM" id="MobiDB-lite"/>
    </source>
</evidence>
<comment type="caution">
    <text evidence="2">The sequence shown here is derived from an EMBL/GenBank/DDBJ whole genome shotgun (WGS) entry which is preliminary data.</text>
</comment>
<feature type="region of interest" description="Disordered" evidence="1">
    <location>
        <begin position="1"/>
        <end position="38"/>
    </location>
</feature>
<dbReference type="AlphaFoldDB" id="A0A4Z2H508"/>
<name>A0A4Z2H508_9TELE</name>
<sequence>MAEADGSNRAVTQQLRDQFPVPSYPGVSTGASGLARPGQRALCCPGNGSLLGRSPQMDLIVVIKIRGPCVPVCNISKAVRQPGQAAVSHPAAAPHQSPAATMACDSSADRPVTDPPPGRPVPARQPTMLERTNRQQPLAAYLPAGLDHILAIVLYKHARVAPAPASSVPPSAFHFWSRPKYLYG</sequence>
<dbReference type="EMBL" id="SRLO01000329">
    <property type="protein sequence ID" value="TNN60711.1"/>
    <property type="molecule type" value="Genomic_DNA"/>
</dbReference>
<reference evidence="2 3" key="1">
    <citation type="submission" date="2019-03" db="EMBL/GenBank/DDBJ databases">
        <title>First draft genome of Liparis tanakae, snailfish: a comprehensive survey of snailfish specific genes.</title>
        <authorList>
            <person name="Kim W."/>
            <person name="Song I."/>
            <person name="Jeong J.-H."/>
            <person name="Kim D."/>
            <person name="Kim S."/>
            <person name="Ryu S."/>
            <person name="Song J.Y."/>
            <person name="Lee S.K."/>
        </authorList>
    </citation>
    <scope>NUCLEOTIDE SEQUENCE [LARGE SCALE GENOMIC DNA]</scope>
    <source>
        <tissue evidence="2">Muscle</tissue>
    </source>
</reference>
<feature type="compositionally biased region" description="Low complexity" evidence="1">
    <location>
        <begin position="86"/>
        <end position="100"/>
    </location>
</feature>